<organism evidence="1 2">
    <name type="scientific">Thalassospira profundimaris</name>
    <dbReference type="NCBI Taxonomy" id="502049"/>
    <lineage>
        <taxon>Bacteria</taxon>
        <taxon>Pseudomonadati</taxon>
        <taxon>Pseudomonadota</taxon>
        <taxon>Alphaproteobacteria</taxon>
        <taxon>Rhodospirillales</taxon>
        <taxon>Thalassospiraceae</taxon>
        <taxon>Thalassospira</taxon>
    </lineage>
</organism>
<name>A0A367V751_9PROT</name>
<dbReference type="Proteomes" id="UP000253061">
    <property type="component" value="Unassembled WGS sequence"/>
</dbReference>
<comment type="caution">
    <text evidence="1">The sequence shown here is derived from an EMBL/GenBank/DDBJ whole genome shotgun (WGS) entry which is preliminary data.</text>
</comment>
<evidence type="ECO:0000313" key="2">
    <source>
        <dbReference type="Proteomes" id="UP000253061"/>
    </source>
</evidence>
<accession>A0A367V751</accession>
<dbReference type="EMBL" id="JPWB01000006">
    <property type="protein sequence ID" value="RCK21017.1"/>
    <property type="molecule type" value="Genomic_DNA"/>
</dbReference>
<dbReference type="AlphaFoldDB" id="A0A367V751"/>
<protein>
    <submittedName>
        <fullName evidence="1">Uncharacterized protein</fullName>
    </submittedName>
</protein>
<proteinExistence type="predicted"/>
<evidence type="ECO:0000313" key="1">
    <source>
        <dbReference type="EMBL" id="RCK21017.1"/>
    </source>
</evidence>
<gene>
    <name evidence="1" type="ORF">TH6_14660</name>
</gene>
<reference evidence="1 2" key="1">
    <citation type="submission" date="2014-07" db="EMBL/GenBank/DDBJ databases">
        <title>Draft genome sequence of Thalassospira profundimaris R8-17.</title>
        <authorList>
            <person name="Lai Q."/>
            <person name="Shao Z."/>
        </authorList>
    </citation>
    <scope>NUCLEOTIDE SEQUENCE [LARGE SCALE GENOMIC DNA]</scope>
    <source>
        <strain evidence="1 2">R8-17</strain>
    </source>
</reference>
<sequence>MIGSMFASLLVAAAPEKSLAQQTGGFEQIPQDQSPVLFAANTEGQNSFLRQYRDNSTVFVGRWYAPRSVSESPATASDLYLETVYTTSAPGFRFSTAMASEQLLDMFDALKGRSSLNGANFVQDTRYGNIALSPFTRDGSQCVSFVGQWDPQTPAQRGSRLLGYYCTPTQVQAANGNSAPLNGLPMIDAQEFAAGFFGRLTIELPENSAISAAVVGPAEDTTALQPEGTTTPAPIDGIDIVTNWQSVRGTGKMRFDQPSGEGTMILDDDQRHCEGIWRHEGGAYQSDTLPFGSWYVYCNDTSFARGHYTSESPAVVTGNGKDNQGQAVYFRQAN</sequence>